<dbReference type="AlphaFoldDB" id="A0A381N9I3"/>
<proteinExistence type="predicted"/>
<reference evidence="2" key="1">
    <citation type="submission" date="2018-05" db="EMBL/GenBank/DDBJ databases">
        <authorList>
            <person name="Lanie J.A."/>
            <person name="Ng W.-L."/>
            <person name="Kazmierczak K.M."/>
            <person name="Andrzejewski T.M."/>
            <person name="Davidsen T.M."/>
            <person name="Wayne K.J."/>
            <person name="Tettelin H."/>
            <person name="Glass J.I."/>
            <person name="Rusch D."/>
            <person name="Podicherti R."/>
            <person name="Tsui H.-C.T."/>
            <person name="Winkler M.E."/>
        </authorList>
    </citation>
    <scope>NUCLEOTIDE SEQUENCE</scope>
</reference>
<dbReference type="PANTHER" id="PTHR43031:SF17">
    <property type="entry name" value="SULFURTRANSFERASE YTWF-RELATED"/>
    <property type="match status" value="1"/>
</dbReference>
<dbReference type="Gene3D" id="3.40.250.10">
    <property type="entry name" value="Rhodanese-like domain"/>
    <property type="match status" value="1"/>
</dbReference>
<feature type="domain" description="Rhodanese" evidence="1">
    <location>
        <begin position="15"/>
        <end position="103"/>
    </location>
</feature>
<accession>A0A381N9I3</accession>
<gene>
    <name evidence="2" type="ORF">METZ01_LOCUS4135</name>
</gene>
<name>A0A381N9I3_9ZZZZ</name>
<dbReference type="SMART" id="SM00450">
    <property type="entry name" value="RHOD"/>
    <property type="match status" value="1"/>
</dbReference>
<dbReference type="Pfam" id="PF00581">
    <property type="entry name" value="Rhodanese"/>
    <property type="match status" value="1"/>
</dbReference>
<dbReference type="PANTHER" id="PTHR43031">
    <property type="entry name" value="FAD-DEPENDENT OXIDOREDUCTASE"/>
    <property type="match status" value="1"/>
</dbReference>
<sequence>MKTISPVELKAMMDSGNEFQLIDIRDDYEYNICCIGGEKINMYSIPDNIDKISRNNKVIIYCRTGLRSGNIVKFLEESFSFDNVYNLDGGIMKWKNDVDSSLVSY</sequence>
<evidence type="ECO:0000259" key="1">
    <source>
        <dbReference type="PROSITE" id="PS50206"/>
    </source>
</evidence>
<dbReference type="InterPro" id="IPR050229">
    <property type="entry name" value="GlpE_sulfurtransferase"/>
</dbReference>
<dbReference type="EMBL" id="UINC01000216">
    <property type="protein sequence ID" value="SUZ51281.1"/>
    <property type="molecule type" value="Genomic_DNA"/>
</dbReference>
<dbReference type="InterPro" id="IPR001763">
    <property type="entry name" value="Rhodanese-like_dom"/>
</dbReference>
<dbReference type="InterPro" id="IPR036873">
    <property type="entry name" value="Rhodanese-like_dom_sf"/>
</dbReference>
<dbReference type="PROSITE" id="PS50206">
    <property type="entry name" value="RHODANESE_3"/>
    <property type="match status" value="1"/>
</dbReference>
<protein>
    <recommendedName>
        <fullName evidence="1">Rhodanese domain-containing protein</fullName>
    </recommendedName>
</protein>
<organism evidence="2">
    <name type="scientific">marine metagenome</name>
    <dbReference type="NCBI Taxonomy" id="408172"/>
    <lineage>
        <taxon>unclassified sequences</taxon>
        <taxon>metagenomes</taxon>
        <taxon>ecological metagenomes</taxon>
    </lineage>
</organism>
<dbReference type="SUPFAM" id="SSF52821">
    <property type="entry name" value="Rhodanese/Cell cycle control phosphatase"/>
    <property type="match status" value="1"/>
</dbReference>
<evidence type="ECO:0000313" key="2">
    <source>
        <dbReference type="EMBL" id="SUZ51281.1"/>
    </source>
</evidence>